<dbReference type="PANTHER" id="PTHR35802">
    <property type="entry name" value="PROTEASE SYNTHASE AND SPORULATION PROTEIN PAI 2"/>
    <property type="match status" value="1"/>
</dbReference>
<dbReference type="OrthoDB" id="9794948at2"/>
<dbReference type="Gene3D" id="2.30.110.10">
    <property type="entry name" value="Electron Transport, Fmn-binding Protein, Chain A"/>
    <property type="match status" value="1"/>
</dbReference>
<proteinExistence type="predicted"/>
<gene>
    <name evidence="1" type="ORF">EDD26_1791</name>
</gene>
<keyword evidence="2" id="KW-1185">Reference proteome</keyword>
<dbReference type="EMBL" id="RKHJ01000001">
    <property type="protein sequence ID" value="ROR66409.1"/>
    <property type="molecule type" value="Genomic_DNA"/>
</dbReference>
<evidence type="ECO:0000313" key="2">
    <source>
        <dbReference type="Proteomes" id="UP000275456"/>
    </source>
</evidence>
<reference evidence="1 2" key="1">
    <citation type="submission" date="2018-11" db="EMBL/GenBank/DDBJ databases">
        <title>Sequencing the genomes of 1000 actinobacteria strains.</title>
        <authorList>
            <person name="Klenk H.-P."/>
        </authorList>
    </citation>
    <scope>NUCLEOTIDE SEQUENCE [LARGE SCALE GENOMIC DNA]</scope>
    <source>
        <strain evidence="1 2">DSM 9580</strain>
    </source>
</reference>
<dbReference type="Pfam" id="PF04299">
    <property type="entry name" value="FMN_bind_2"/>
    <property type="match status" value="1"/>
</dbReference>
<protein>
    <submittedName>
        <fullName evidence="1">PaiB family negative transcriptional regulator</fullName>
    </submittedName>
</protein>
<name>A0A3N2ATP4_9MICO</name>
<dbReference type="InterPro" id="IPR007396">
    <property type="entry name" value="TR_PAI2-type"/>
</dbReference>
<accession>A0A3N2ATP4</accession>
<organism evidence="1 2">
    <name type="scientific">Agrococcus jenensis</name>
    <dbReference type="NCBI Taxonomy" id="46353"/>
    <lineage>
        <taxon>Bacteria</taxon>
        <taxon>Bacillati</taxon>
        <taxon>Actinomycetota</taxon>
        <taxon>Actinomycetes</taxon>
        <taxon>Micrococcales</taxon>
        <taxon>Microbacteriaceae</taxon>
        <taxon>Agrococcus</taxon>
    </lineage>
</organism>
<dbReference type="RefSeq" id="WP_123697401.1">
    <property type="nucleotide sequence ID" value="NZ_RKHJ01000001.1"/>
</dbReference>
<dbReference type="InterPro" id="IPR012349">
    <property type="entry name" value="Split_barrel_FMN-bd"/>
</dbReference>
<sequence length="214" mass="23418">MQPNPQYRIGIDDVRALARRAPWMLLVSHPAAGMVASPSPVLVDDEHPDAQDDGLVLVTHLGRADARGHGLLAERSPEQGPPQMLVVVQGEHGYISPSWYVGDDRGQVPTWNFEMATLTCDVEVLDADENLRVLHRLVEHFEGQYASDGGVRLDIDDEGNRGMAMGTVGLRLRVRDFDAKAKMSQNKSPETRASVVAQLDASHPRLAARMRAAG</sequence>
<comment type="caution">
    <text evidence="1">The sequence shown here is derived from an EMBL/GenBank/DDBJ whole genome shotgun (WGS) entry which is preliminary data.</text>
</comment>
<dbReference type="SUPFAM" id="SSF50475">
    <property type="entry name" value="FMN-binding split barrel"/>
    <property type="match status" value="1"/>
</dbReference>
<dbReference type="PANTHER" id="PTHR35802:SF1">
    <property type="entry name" value="PROTEASE SYNTHASE AND SPORULATION PROTEIN PAI 2"/>
    <property type="match status" value="1"/>
</dbReference>
<evidence type="ECO:0000313" key="1">
    <source>
        <dbReference type="EMBL" id="ROR66409.1"/>
    </source>
</evidence>
<dbReference type="AlphaFoldDB" id="A0A3N2ATP4"/>
<dbReference type="Proteomes" id="UP000275456">
    <property type="component" value="Unassembled WGS sequence"/>
</dbReference>